<evidence type="ECO:0000256" key="2">
    <source>
        <dbReference type="ARBA" id="ARBA00022723"/>
    </source>
</evidence>
<protein>
    <submittedName>
        <fullName evidence="10">Rieske 2Fe-2S domain-containing protein</fullName>
    </submittedName>
</protein>
<evidence type="ECO:0000313" key="10">
    <source>
        <dbReference type="EMBL" id="TQE95028.1"/>
    </source>
</evidence>
<evidence type="ECO:0000256" key="8">
    <source>
        <dbReference type="SAM" id="Phobius"/>
    </source>
</evidence>
<keyword evidence="4" id="KW-0411">Iron-sulfur</keyword>
<keyword evidence="8" id="KW-0472">Membrane</keyword>
<feature type="transmembrane region" description="Helical" evidence="8">
    <location>
        <begin position="141"/>
        <end position="163"/>
    </location>
</feature>
<dbReference type="AlphaFoldDB" id="A0A540VE34"/>
<comment type="cofactor">
    <cofactor evidence="6">
        <name>[2Fe-2S] cluster</name>
        <dbReference type="ChEBI" id="CHEBI:190135"/>
    </cofactor>
</comment>
<name>A0A540VE34_9CHLR</name>
<feature type="compositionally biased region" description="Low complexity" evidence="7">
    <location>
        <begin position="103"/>
        <end position="124"/>
    </location>
</feature>
<dbReference type="Proteomes" id="UP000317371">
    <property type="component" value="Unassembled WGS sequence"/>
</dbReference>
<feature type="domain" description="Rieske" evidence="9">
    <location>
        <begin position="175"/>
        <end position="269"/>
    </location>
</feature>
<keyword evidence="8" id="KW-0812">Transmembrane</keyword>
<proteinExistence type="predicted"/>
<keyword evidence="8" id="KW-1133">Transmembrane helix</keyword>
<dbReference type="GO" id="GO:0051537">
    <property type="term" value="F:2 iron, 2 sulfur cluster binding"/>
    <property type="evidence" value="ECO:0007669"/>
    <property type="project" value="UniProtKB-KW"/>
</dbReference>
<sequence>MAEKISELTGEEREKRIAELKKKMQEAAKRAKAAHAAGELPAAPKARAAEAAEAAPARPQAQESQAPKAVEAPVKEAEKAAAPARAPRQRPAESAGVSGNGTAAPKARPAAAPKAAPKATPEAADGLPSPAEMNRREFLTYAWGAALGLLALEGGVVSFFYLYPRFRAGEFGGKFFIGPENTLPSPDEAPRPFTDGKFWLVTTEEGQPKALYMVCTHLGCLYKWVESNWRFECPCHGSKFTHDGFYIEGPAPRSLDYFEISVENGEVVVDTGSKILGSPSSESPARAQVA</sequence>
<dbReference type="EMBL" id="VIGC01000017">
    <property type="protein sequence ID" value="TQE95028.1"/>
    <property type="molecule type" value="Genomic_DNA"/>
</dbReference>
<keyword evidence="3" id="KW-0408">Iron</keyword>
<dbReference type="PROSITE" id="PS51296">
    <property type="entry name" value="RIESKE"/>
    <property type="match status" value="1"/>
</dbReference>
<organism evidence="10 11">
    <name type="scientific">Litorilinea aerophila</name>
    <dbReference type="NCBI Taxonomy" id="1204385"/>
    <lineage>
        <taxon>Bacteria</taxon>
        <taxon>Bacillati</taxon>
        <taxon>Chloroflexota</taxon>
        <taxon>Caldilineae</taxon>
        <taxon>Caldilineales</taxon>
        <taxon>Caldilineaceae</taxon>
        <taxon>Litorilinea</taxon>
    </lineage>
</organism>
<dbReference type="PRINTS" id="PR00162">
    <property type="entry name" value="RIESKE"/>
</dbReference>
<accession>A0A540VE34</accession>
<reference evidence="10 11" key="1">
    <citation type="submission" date="2019-06" db="EMBL/GenBank/DDBJ databases">
        <title>Genome sequence of Litorilinea aerophila BAA-2444.</title>
        <authorList>
            <person name="Maclea K.S."/>
            <person name="Maurais E.G."/>
            <person name="Iannazzi L.C."/>
        </authorList>
    </citation>
    <scope>NUCLEOTIDE SEQUENCE [LARGE SCALE GENOMIC DNA]</scope>
    <source>
        <strain evidence="10 11">ATCC BAA-2444</strain>
    </source>
</reference>
<dbReference type="SUPFAM" id="SSF50022">
    <property type="entry name" value="ISP domain"/>
    <property type="match status" value="1"/>
</dbReference>
<evidence type="ECO:0000313" key="11">
    <source>
        <dbReference type="Proteomes" id="UP000317371"/>
    </source>
</evidence>
<keyword evidence="5" id="KW-1015">Disulfide bond</keyword>
<dbReference type="OrthoDB" id="9767869at2"/>
<dbReference type="GO" id="GO:0016705">
    <property type="term" value="F:oxidoreductase activity, acting on paired donors, with incorporation or reduction of molecular oxygen"/>
    <property type="evidence" value="ECO:0007669"/>
    <property type="project" value="UniProtKB-ARBA"/>
</dbReference>
<evidence type="ECO:0000256" key="7">
    <source>
        <dbReference type="SAM" id="MobiDB-lite"/>
    </source>
</evidence>
<dbReference type="PANTHER" id="PTHR10134">
    <property type="entry name" value="CYTOCHROME B-C1 COMPLEX SUBUNIT RIESKE, MITOCHONDRIAL"/>
    <property type="match status" value="1"/>
</dbReference>
<dbReference type="Pfam" id="PF00355">
    <property type="entry name" value="Rieske"/>
    <property type="match status" value="1"/>
</dbReference>
<keyword evidence="1" id="KW-0001">2Fe-2S</keyword>
<evidence type="ECO:0000256" key="4">
    <source>
        <dbReference type="ARBA" id="ARBA00023014"/>
    </source>
</evidence>
<evidence type="ECO:0000256" key="5">
    <source>
        <dbReference type="ARBA" id="ARBA00023157"/>
    </source>
</evidence>
<dbReference type="GO" id="GO:0004497">
    <property type="term" value="F:monooxygenase activity"/>
    <property type="evidence" value="ECO:0007669"/>
    <property type="project" value="UniProtKB-ARBA"/>
</dbReference>
<dbReference type="InterPro" id="IPR005805">
    <property type="entry name" value="Rieske_Fe-S_prot_C"/>
</dbReference>
<dbReference type="GO" id="GO:0016020">
    <property type="term" value="C:membrane"/>
    <property type="evidence" value="ECO:0007669"/>
    <property type="project" value="InterPro"/>
</dbReference>
<dbReference type="InterPro" id="IPR036922">
    <property type="entry name" value="Rieske_2Fe-2S_sf"/>
</dbReference>
<dbReference type="Gene3D" id="2.102.10.10">
    <property type="entry name" value="Rieske [2Fe-2S] iron-sulphur domain"/>
    <property type="match status" value="1"/>
</dbReference>
<dbReference type="InterPro" id="IPR014349">
    <property type="entry name" value="Rieske_Fe-S_prot"/>
</dbReference>
<feature type="region of interest" description="Disordered" evidence="7">
    <location>
        <begin position="22"/>
        <end position="130"/>
    </location>
</feature>
<dbReference type="RefSeq" id="WP_141610705.1">
    <property type="nucleotide sequence ID" value="NZ_VIGC02000017.1"/>
</dbReference>
<dbReference type="GO" id="GO:0046872">
    <property type="term" value="F:metal ion binding"/>
    <property type="evidence" value="ECO:0007669"/>
    <property type="project" value="UniProtKB-KW"/>
</dbReference>
<evidence type="ECO:0000256" key="1">
    <source>
        <dbReference type="ARBA" id="ARBA00022714"/>
    </source>
</evidence>
<dbReference type="InParanoid" id="A0A540VE34"/>
<keyword evidence="11" id="KW-1185">Reference proteome</keyword>
<evidence type="ECO:0000256" key="6">
    <source>
        <dbReference type="ARBA" id="ARBA00034078"/>
    </source>
</evidence>
<evidence type="ECO:0000259" key="9">
    <source>
        <dbReference type="PROSITE" id="PS51296"/>
    </source>
</evidence>
<dbReference type="InterPro" id="IPR017941">
    <property type="entry name" value="Rieske_2Fe-2S"/>
</dbReference>
<keyword evidence="2" id="KW-0479">Metal-binding</keyword>
<feature type="compositionally biased region" description="Low complexity" evidence="7">
    <location>
        <begin position="34"/>
        <end position="72"/>
    </location>
</feature>
<comment type="caution">
    <text evidence="10">The sequence shown here is derived from an EMBL/GenBank/DDBJ whole genome shotgun (WGS) entry which is preliminary data.</text>
</comment>
<gene>
    <name evidence="10" type="ORF">FKZ61_13670</name>
</gene>
<evidence type="ECO:0000256" key="3">
    <source>
        <dbReference type="ARBA" id="ARBA00023004"/>
    </source>
</evidence>